<dbReference type="Proteomes" id="UP000886523">
    <property type="component" value="Unassembled WGS sequence"/>
</dbReference>
<dbReference type="Pfam" id="PF12776">
    <property type="entry name" value="Myb_DNA-bind_3"/>
    <property type="match status" value="1"/>
</dbReference>
<name>A0A9P6B1L0_9AGAM</name>
<dbReference type="PANTHER" id="PTHR46929:SF3">
    <property type="entry name" value="MYB_SANT-LIKE DOMAIN-CONTAINING PROTEIN"/>
    <property type="match status" value="1"/>
</dbReference>
<accession>A0A9P6B1L0</accession>
<proteinExistence type="predicted"/>
<keyword evidence="4" id="KW-1185">Reference proteome</keyword>
<dbReference type="EMBL" id="MU128946">
    <property type="protein sequence ID" value="KAF9515772.1"/>
    <property type="molecule type" value="Genomic_DNA"/>
</dbReference>
<feature type="region of interest" description="Disordered" evidence="1">
    <location>
        <begin position="179"/>
        <end position="204"/>
    </location>
</feature>
<dbReference type="InterPro" id="IPR024752">
    <property type="entry name" value="Myb/SANT-like_dom"/>
</dbReference>
<sequence>MEKEKTCWTEAADATMLQIFLAEKSAGNQSESRWKAGVYNLMAEELNVNLASRGPKDPGSIRNHFSKLVQQDMRMMRFQMKDTYKTIATLHEVSGFTWDAEYGCVGVNDEVWGKYVKVHPKAGHTTTTWICSAVLSFLEDILLSMQRIHLQNDAPIPWSWSPSINRDLVPHLADDSFYNSPSLGSTQDPPNSGTPSTPTRVPSKQNLPTAILLDQSQSTPESPVVLLQYLPLRGA</sequence>
<evidence type="ECO:0000259" key="2">
    <source>
        <dbReference type="Pfam" id="PF12776"/>
    </source>
</evidence>
<comment type="caution">
    <text evidence="3">The sequence shown here is derived from an EMBL/GenBank/DDBJ whole genome shotgun (WGS) entry which is preliminary data.</text>
</comment>
<dbReference type="PANTHER" id="PTHR46929">
    <property type="entry name" value="EXPRESSED PROTEIN"/>
    <property type="match status" value="1"/>
</dbReference>
<reference evidence="3" key="1">
    <citation type="journal article" date="2020" name="Nat. Commun.">
        <title>Large-scale genome sequencing of mycorrhizal fungi provides insights into the early evolution of symbiotic traits.</title>
        <authorList>
            <person name="Miyauchi S."/>
            <person name="Kiss E."/>
            <person name="Kuo A."/>
            <person name="Drula E."/>
            <person name="Kohler A."/>
            <person name="Sanchez-Garcia M."/>
            <person name="Morin E."/>
            <person name="Andreopoulos B."/>
            <person name="Barry K.W."/>
            <person name="Bonito G."/>
            <person name="Buee M."/>
            <person name="Carver A."/>
            <person name="Chen C."/>
            <person name="Cichocki N."/>
            <person name="Clum A."/>
            <person name="Culley D."/>
            <person name="Crous P.W."/>
            <person name="Fauchery L."/>
            <person name="Girlanda M."/>
            <person name="Hayes R.D."/>
            <person name="Keri Z."/>
            <person name="LaButti K."/>
            <person name="Lipzen A."/>
            <person name="Lombard V."/>
            <person name="Magnuson J."/>
            <person name="Maillard F."/>
            <person name="Murat C."/>
            <person name="Nolan M."/>
            <person name="Ohm R.A."/>
            <person name="Pangilinan J."/>
            <person name="Pereira M.F."/>
            <person name="Perotto S."/>
            <person name="Peter M."/>
            <person name="Pfister S."/>
            <person name="Riley R."/>
            <person name="Sitrit Y."/>
            <person name="Stielow J.B."/>
            <person name="Szollosi G."/>
            <person name="Zifcakova L."/>
            <person name="Stursova M."/>
            <person name="Spatafora J.W."/>
            <person name="Tedersoo L."/>
            <person name="Vaario L.M."/>
            <person name="Yamada A."/>
            <person name="Yan M."/>
            <person name="Wang P."/>
            <person name="Xu J."/>
            <person name="Bruns T."/>
            <person name="Baldrian P."/>
            <person name="Vilgalys R."/>
            <person name="Dunand C."/>
            <person name="Henrissat B."/>
            <person name="Grigoriev I.V."/>
            <person name="Hibbett D."/>
            <person name="Nagy L.G."/>
            <person name="Martin F.M."/>
        </authorList>
    </citation>
    <scope>NUCLEOTIDE SEQUENCE</scope>
    <source>
        <strain evidence="3">UP504</strain>
    </source>
</reference>
<feature type="domain" description="Myb/SANT-like" evidence="2">
    <location>
        <begin position="8"/>
        <end position="115"/>
    </location>
</feature>
<dbReference type="OrthoDB" id="3193444at2759"/>
<protein>
    <recommendedName>
        <fullName evidence="2">Myb/SANT-like domain-containing protein</fullName>
    </recommendedName>
</protein>
<gene>
    <name evidence="3" type="ORF">BS47DRAFT_1360739</name>
</gene>
<evidence type="ECO:0000313" key="4">
    <source>
        <dbReference type="Proteomes" id="UP000886523"/>
    </source>
</evidence>
<organism evidence="3 4">
    <name type="scientific">Hydnum rufescens UP504</name>
    <dbReference type="NCBI Taxonomy" id="1448309"/>
    <lineage>
        <taxon>Eukaryota</taxon>
        <taxon>Fungi</taxon>
        <taxon>Dikarya</taxon>
        <taxon>Basidiomycota</taxon>
        <taxon>Agaricomycotina</taxon>
        <taxon>Agaricomycetes</taxon>
        <taxon>Cantharellales</taxon>
        <taxon>Hydnaceae</taxon>
        <taxon>Hydnum</taxon>
    </lineage>
</organism>
<dbReference type="AlphaFoldDB" id="A0A9P6B1L0"/>
<evidence type="ECO:0000256" key="1">
    <source>
        <dbReference type="SAM" id="MobiDB-lite"/>
    </source>
</evidence>
<evidence type="ECO:0000313" key="3">
    <source>
        <dbReference type="EMBL" id="KAF9515772.1"/>
    </source>
</evidence>